<reference evidence="3" key="1">
    <citation type="submission" date="2015-10" db="EMBL/GenBank/DDBJ databases">
        <title>Niche specialization of a soil ammonia-oxidizing archaeon, Candidatus Nitrosocosmicus oleophilus.</title>
        <authorList>
            <person name="Jung M.-Y."/>
            <person name="Rhee S.-K."/>
        </authorList>
    </citation>
    <scope>NUCLEOTIDE SEQUENCE [LARGE SCALE GENOMIC DNA]</scope>
    <source>
        <strain evidence="3">MY3</strain>
    </source>
</reference>
<keyword evidence="2" id="KW-0808">Transferase</keyword>
<name>A0A654LVS9_9ARCH</name>
<keyword evidence="3" id="KW-1185">Reference proteome</keyword>
<dbReference type="InterPro" id="IPR041698">
    <property type="entry name" value="Methyltransf_25"/>
</dbReference>
<sequence length="205" mass="23823">MTENTRSFPDWETLYKNQEVKSMPWYNESLDPDLELELSKMKIKKGSFLDLGTGPGTQAIKLFERGFDVTASDLSPTSIRKASFRYNSKKNNKIKFIVDDIINSHLCSNEFDFIFDRGCFHVISPEKRLKYTEEVHRILKDGGLLFLKCFSEKEPMRDTGPYRFSYDMIKKTFENNGFKVQSIRETVYQGTLNPLPKALFVVISK</sequence>
<dbReference type="Gene3D" id="3.40.50.150">
    <property type="entry name" value="Vaccinia Virus protein VP39"/>
    <property type="match status" value="1"/>
</dbReference>
<feature type="domain" description="Methyltransferase" evidence="1">
    <location>
        <begin position="49"/>
        <end position="143"/>
    </location>
</feature>
<dbReference type="EMBL" id="CP012850">
    <property type="protein sequence ID" value="ALI34423.1"/>
    <property type="molecule type" value="Genomic_DNA"/>
</dbReference>
<keyword evidence="2" id="KW-0489">Methyltransferase</keyword>
<dbReference type="Pfam" id="PF13649">
    <property type="entry name" value="Methyltransf_25"/>
    <property type="match status" value="1"/>
</dbReference>
<protein>
    <submittedName>
        <fullName evidence="2">Glycine/sarcosine N-methyltransferase</fullName>
        <ecNumber evidence="2">2.1.1.156</ecNumber>
    </submittedName>
</protein>
<evidence type="ECO:0000259" key="1">
    <source>
        <dbReference type="Pfam" id="PF13649"/>
    </source>
</evidence>
<evidence type="ECO:0000313" key="3">
    <source>
        <dbReference type="Proteomes" id="UP000058925"/>
    </source>
</evidence>
<dbReference type="GO" id="GO:0032259">
    <property type="term" value="P:methylation"/>
    <property type="evidence" value="ECO:0007669"/>
    <property type="project" value="UniProtKB-KW"/>
</dbReference>
<dbReference type="GeneID" id="60420412"/>
<dbReference type="CDD" id="cd02440">
    <property type="entry name" value="AdoMet_MTases"/>
    <property type="match status" value="1"/>
</dbReference>
<dbReference type="PANTHER" id="PTHR12843:SF5">
    <property type="entry name" value="EEF1A LYSINE METHYLTRANSFERASE 2"/>
    <property type="match status" value="1"/>
</dbReference>
<dbReference type="Proteomes" id="UP000058925">
    <property type="component" value="Chromosome"/>
</dbReference>
<dbReference type="OrthoDB" id="147504at2157"/>
<dbReference type="AlphaFoldDB" id="A0A654LVS9"/>
<dbReference type="InterPro" id="IPR029063">
    <property type="entry name" value="SAM-dependent_MTases_sf"/>
</dbReference>
<dbReference type="GO" id="GO:0008168">
    <property type="term" value="F:methyltransferase activity"/>
    <property type="evidence" value="ECO:0007669"/>
    <property type="project" value="UniProtKB-KW"/>
</dbReference>
<dbReference type="EC" id="2.1.1.156" evidence="2"/>
<accession>A0A654LVS9</accession>
<dbReference type="RefSeq" id="WP_196817086.1">
    <property type="nucleotide sequence ID" value="NZ_CP012850.1"/>
</dbReference>
<evidence type="ECO:0000313" key="2">
    <source>
        <dbReference type="EMBL" id="ALI34423.1"/>
    </source>
</evidence>
<organism evidence="2 3">
    <name type="scientific">Candidatus Nitrosocosmicus oleophilus</name>
    <dbReference type="NCBI Taxonomy" id="1353260"/>
    <lineage>
        <taxon>Archaea</taxon>
        <taxon>Nitrososphaerota</taxon>
        <taxon>Nitrososphaeria</taxon>
        <taxon>Nitrososphaerales</taxon>
        <taxon>Nitrososphaeraceae</taxon>
        <taxon>Candidatus Nitrosocosmicus</taxon>
    </lineage>
</organism>
<dbReference type="SUPFAM" id="SSF53335">
    <property type="entry name" value="S-adenosyl-L-methionine-dependent methyltransferases"/>
    <property type="match status" value="1"/>
</dbReference>
<dbReference type="PANTHER" id="PTHR12843">
    <property type="entry name" value="PROTEIN-LYSINE N-METHYLTRANSFERASE METTL10"/>
    <property type="match status" value="1"/>
</dbReference>
<dbReference type="KEGG" id="taa:NMY3_00209"/>
<proteinExistence type="predicted"/>
<gene>
    <name evidence="2" type="primary">bsmA</name>
    <name evidence="2" type="ORF">NMY3_00209</name>
</gene>